<evidence type="ECO:0000313" key="4">
    <source>
        <dbReference type="Proteomes" id="UP000008138"/>
    </source>
</evidence>
<dbReference type="InterPro" id="IPR036388">
    <property type="entry name" value="WH-like_DNA-bd_sf"/>
</dbReference>
<dbReference type="STRING" id="999630.TUZN_0386"/>
<accession>F2L2U4</accession>
<dbReference type="Pfam" id="PF12727">
    <property type="entry name" value="PBP_like"/>
    <property type="match status" value="1"/>
</dbReference>
<dbReference type="SUPFAM" id="SSF46785">
    <property type="entry name" value="Winged helix' DNA-binding domain"/>
    <property type="match status" value="1"/>
</dbReference>
<dbReference type="PANTHER" id="PTHR38431:SF1">
    <property type="entry name" value="BLL2305 PROTEIN"/>
    <property type="match status" value="1"/>
</dbReference>
<proteinExistence type="predicted"/>
<dbReference type="PANTHER" id="PTHR38431">
    <property type="entry name" value="BLL2305 PROTEIN"/>
    <property type="match status" value="1"/>
</dbReference>
<dbReference type="GeneID" id="10359931"/>
<organism evidence="3 4">
    <name type="scientific">Thermoproteus uzoniensis (strain 768-20)</name>
    <dbReference type="NCBI Taxonomy" id="999630"/>
    <lineage>
        <taxon>Archaea</taxon>
        <taxon>Thermoproteota</taxon>
        <taxon>Thermoprotei</taxon>
        <taxon>Thermoproteales</taxon>
        <taxon>Thermoproteaceae</taxon>
        <taxon>Thermoproteus</taxon>
    </lineage>
</organism>
<dbReference type="RefSeq" id="WP_013679218.1">
    <property type="nucleotide sequence ID" value="NC_015315.1"/>
</dbReference>
<dbReference type="eggNOG" id="arCOG00230">
    <property type="taxonomic scope" value="Archaea"/>
</dbReference>
<dbReference type="Proteomes" id="UP000008138">
    <property type="component" value="Chromosome"/>
</dbReference>
<feature type="domain" description="HTH lysR-type" evidence="1">
    <location>
        <begin position="29"/>
        <end position="82"/>
    </location>
</feature>
<keyword evidence="4" id="KW-1185">Reference proteome</keyword>
<evidence type="ECO:0000259" key="1">
    <source>
        <dbReference type="Pfam" id="PF00126"/>
    </source>
</evidence>
<dbReference type="GO" id="GO:0003700">
    <property type="term" value="F:DNA-binding transcription factor activity"/>
    <property type="evidence" value="ECO:0007669"/>
    <property type="project" value="InterPro"/>
</dbReference>
<evidence type="ECO:0000259" key="2">
    <source>
        <dbReference type="Pfam" id="PF12727"/>
    </source>
</evidence>
<dbReference type="HOGENOM" id="CLU_064037_1_0_2"/>
<reference key="2">
    <citation type="submission" date="2011-03" db="EMBL/GenBank/DDBJ databases">
        <title>Complete genome sequence of the thermoacidophilic crenarchaeon Thermoproteus uzoniensis 768-20.</title>
        <authorList>
            <person name="Mardanov A.V."/>
            <person name="Gumerov V.M."/>
            <person name="Beletsky A.V."/>
            <person name="Prokofeva M.I."/>
            <person name="Bonch-Osmolovskaya E.A."/>
            <person name="Ravin N.V."/>
            <person name="Skryabin K.G."/>
        </authorList>
    </citation>
    <scope>NUCLEOTIDE SEQUENCE</scope>
    <source>
        <strain>768-20</strain>
    </source>
</reference>
<feature type="domain" description="PBP" evidence="2">
    <location>
        <begin position="127"/>
        <end position="316"/>
    </location>
</feature>
<dbReference type="SUPFAM" id="SSF53850">
    <property type="entry name" value="Periplasmic binding protein-like II"/>
    <property type="match status" value="1"/>
</dbReference>
<dbReference type="Pfam" id="PF00126">
    <property type="entry name" value="HTH_1"/>
    <property type="match status" value="1"/>
</dbReference>
<dbReference type="InterPro" id="IPR024370">
    <property type="entry name" value="PBP_domain"/>
</dbReference>
<gene>
    <name evidence="3" type="ordered locus">TUZN_0386</name>
</gene>
<dbReference type="AlphaFoldDB" id="F2L2U4"/>
<evidence type="ECO:0000313" key="3">
    <source>
        <dbReference type="EMBL" id="AEA11882.1"/>
    </source>
</evidence>
<name>F2L2U4_THEU7</name>
<dbReference type="OrthoDB" id="31371at2157"/>
<dbReference type="InterPro" id="IPR000847">
    <property type="entry name" value="LysR_HTH_N"/>
</dbReference>
<protein>
    <submittedName>
        <fullName evidence="3">Transcriptional regulator of molybdate metabolism, LysR family</fullName>
    </submittedName>
</protein>
<dbReference type="InterPro" id="IPR036390">
    <property type="entry name" value="WH_DNA-bd_sf"/>
</dbReference>
<reference evidence="3 4" key="1">
    <citation type="journal article" date="2011" name="J. Bacteriol.">
        <title>Complete genome sequence of the thermoacidophilic crenarchaeon Thermoproteus uzoniensis 768-20.</title>
        <authorList>
            <person name="Mardanov A.V."/>
            <person name="Gumerov V.M."/>
            <person name="Beletsky A.V."/>
            <person name="Prokofeva M.I."/>
            <person name="Bonch-Osmolovskaya E.A."/>
            <person name="Ravin N.V."/>
            <person name="Skryabin K.G."/>
        </authorList>
    </citation>
    <scope>NUCLEOTIDE SEQUENCE [LARGE SCALE GENOMIC DNA]</scope>
    <source>
        <strain evidence="3 4">768-20</strain>
    </source>
</reference>
<dbReference type="KEGG" id="tuz:TUZN_0386"/>
<dbReference type="EMBL" id="CP002590">
    <property type="protein sequence ID" value="AEA11882.1"/>
    <property type="molecule type" value="Genomic_DNA"/>
</dbReference>
<dbReference type="Gene3D" id="1.10.10.10">
    <property type="entry name" value="Winged helix-like DNA-binding domain superfamily/Winged helix DNA-binding domain"/>
    <property type="match status" value="1"/>
</dbReference>
<sequence>MDLFRVDVSLIREGVVALDSETALLLKYIEETGSISAAARRLGIPYSRAWGYIARAERALGIRLVEPRRGYAGGARLTDEGRRLLARYLEFVSRRLGGLEALTEGMCDFVYAGSSDLFVKDLLERLREEGFCVEARWVGSATGLIMAAAGLADVAGVHLLDPASGEYNVPYVERLGLSQSVVLHRGFMRSIGFAFRPDVEFRGVEDLLKYRVIARNPGSGTRLLLELLVDKLAERVGKPRKAVADAISGYNTSARTHEEVVGAIARGEADVGLAIAAAAEKYGLAYRHVALERFDLAVNRYSLEKPAVRRLLELLRKEQPPPGYTPVRSAGQKVLV</sequence>